<sequence>NPSPKEEIVDDYITGIEEVGVDSTIATNENVDIVESKNTNGAENQDFKEYDINEYDTKEIDPSVYEDSFYDYNTNGAKPTGSTYESEIGPGRPAETEYTESN</sequence>
<protein>
    <submittedName>
        <fullName evidence="2">Uncharacterized protein</fullName>
    </submittedName>
</protein>
<proteinExistence type="predicted"/>
<dbReference type="AlphaFoldDB" id="A0ABD0RPH9"/>
<reference evidence="2 3" key="1">
    <citation type="submission" date="2024-05" db="EMBL/GenBank/DDBJ databases">
        <title>Genome sequencing and assembly of Indian major carp, Cirrhinus mrigala (Hamilton, 1822).</title>
        <authorList>
            <person name="Mohindra V."/>
            <person name="Chowdhury L.M."/>
            <person name="Lal K."/>
            <person name="Jena J.K."/>
        </authorList>
    </citation>
    <scope>NUCLEOTIDE SEQUENCE [LARGE SCALE GENOMIC DNA]</scope>
    <source>
        <strain evidence="2">CM1030</strain>
        <tissue evidence="2">Blood</tissue>
    </source>
</reference>
<comment type="caution">
    <text evidence="2">The sequence shown here is derived from an EMBL/GenBank/DDBJ whole genome shotgun (WGS) entry which is preliminary data.</text>
</comment>
<organism evidence="2 3">
    <name type="scientific">Cirrhinus mrigala</name>
    <name type="common">Mrigala</name>
    <dbReference type="NCBI Taxonomy" id="683832"/>
    <lineage>
        <taxon>Eukaryota</taxon>
        <taxon>Metazoa</taxon>
        <taxon>Chordata</taxon>
        <taxon>Craniata</taxon>
        <taxon>Vertebrata</taxon>
        <taxon>Euteleostomi</taxon>
        <taxon>Actinopterygii</taxon>
        <taxon>Neopterygii</taxon>
        <taxon>Teleostei</taxon>
        <taxon>Ostariophysi</taxon>
        <taxon>Cypriniformes</taxon>
        <taxon>Cyprinidae</taxon>
        <taxon>Labeoninae</taxon>
        <taxon>Labeonini</taxon>
        <taxon>Cirrhinus</taxon>
    </lineage>
</organism>
<evidence type="ECO:0000256" key="1">
    <source>
        <dbReference type="SAM" id="MobiDB-lite"/>
    </source>
</evidence>
<dbReference type="Proteomes" id="UP001529510">
    <property type="component" value="Unassembled WGS sequence"/>
</dbReference>
<accession>A0ABD0RPH9</accession>
<evidence type="ECO:0000313" key="2">
    <source>
        <dbReference type="EMBL" id="KAL0200415.1"/>
    </source>
</evidence>
<feature type="non-terminal residue" evidence="2">
    <location>
        <position position="102"/>
    </location>
</feature>
<feature type="non-terminal residue" evidence="2">
    <location>
        <position position="1"/>
    </location>
</feature>
<feature type="region of interest" description="Disordered" evidence="1">
    <location>
        <begin position="76"/>
        <end position="102"/>
    </location>
</feature>
<keyword evidence="3" id="KW-1185">Reference proteome</keyword>
<gene>
    <name evidence="2" type="ORF">M9458_003602</name>
</gene>
<dbReference type="EMBL" id="JAMKFB020000002">
    <property type="protein sequence ID" value="KAL0200415.1"/>
    <property type="molecule type" value="Genomic_DNA"/>
</dbReference>
<evidence type="ECO:0000313" key="3">
    <source>
        <dbReference type="Proteomes" id="UP001529510"/>
    </source>
</evidence>
<name>A0ABD0RPH9_CIRMR</name>
<feature type="compositionally biased region" description="Polar residues" evidence="1">
    <location>
        <begin position="76"/>
        <end position="85"/>
    </location>
</feature>